<keyword evidence="2" id="KW-1185">Reference proteome</keyword>
<name>A0ABP3I4A6_9BACL</name>
<organism evidence="1 2">
    <name type="scientific">Paenibacillus motobuensis</name>
    <dbReference type="NCBI Taxonomy" id="295324"/>
    <lineage>
        <taxon>Bacteria</taxon>
        <taxon>Bacillati</taxon>
        <taxon>Bacillota</taxon>
        <taxon>Bacilli</taxon>
        <taxon>Bacillales</taxon>
        <taxon>Paenibacillaceae</taxon>
        <taxon>Paenibacillus</taxon>
    </lineage>
</organism>
<reference evidence="2" key="1">
    <citation type="journal article" date="2019" name="Int. J. Syst. Evol. Microbiol.">
        <title>The Global Catalogue of Microorganisms (GCM) 10K type strain sequencing project: providing services to taxonomists for standard genome sequencing and annotation.</title>
        <authorList>
            <consortium name="The Broad Institute Genomics Platform"/>
            <consortium name="The Broad Institute Genome Sequencing Center for Infectious Disease"/>
            <person name="Wu L."/>
            <person name="Ma J."/>
        </authorList>
    </citation>
    <scope>NUCLEOTIDE SEQUENCE [LARGE SCALE GENOMIC DNA]</scope>
    <source>
        <strain evidence="2">JCM 12774</strain>
    </source>
</reference>
<comment type="caution">
    <text evidence="1">The sequence shown here is derived from an EMBL/GenBank/DDBJ whole genome shotgun (WGS) entry which is preliminary data.</text>
</comment>
<proteinExistence type="predicted"/>
<evidence type="ECO:0008006" key="3">
    <source>
        <dbReference type="Google" id="ProtNLM"/>
    </source>
</evidence>
<dbReference type="Proteomes" id="UP001500340">
    <property type="component" value="Unassembled WGS sequence"/>
</dbReference>
<gene>
    <name evidence="1" type="ORF">GCM10008933_21220</name>
</gene>
<accession>A0ABP3I4A6</accession>
<evidence type="ECO:0000313" key="1">
    <source>
        <dbReference type="EMBL" id="GAA0390084.1"/>
    </source>
</evidence>
<protein>
    <recommendedName>
        <fullName evidence="3">PsbP C-terminal domain-containing protein</fullName>
    </recommendedName>
</protein>
<dbReference type="EMBL" id="BAAACX010000009">
    <property type="protein sequence ID" value="GAA0390084.1"/>
    <property type="molecule type" value="Genomic_DNA"/>
</dbReference>
<evidence type="ECO:0000313" key="2">
    <source>
        <dbReference type="Proteomes" id="UP001500340"/>
    </source>
</evidence>
<sequence length="191" mass="21816">MNAKMSKSIKILFPFIIAFLVFFVIKNWDPIASNNSEETKNFSNDYFSVDYPRTWKLSKEGNNISIINSKSISGYKENVVVQIQESNFGKAPEADKLSDALVKNMSSYDDPYMSDFKMITSKIVTHQNYESAKVIAKFTARKANLDIISYYLLVPVGRNVFTLSYATPYSDSDNSNSDVLFEELLRTFEIK</sequence>